<evidence type="ECO:0000313" key="2">
    <source>
        <dbReference type="EMBL" id="EFH39717.1"/>
    </source>
</evidence>
<protein>
    <submittedName>
        <fullName evidence="2">Predicted protein</fullName>
    </submittedName>
</protein>
<evidence type="ECO:0000256" key="1">
    <source>
        <dbReference type="SAM" id="MobiDB-lite"/>
    </source>
</evidence>
<organism evidence="3">
    <name type="scientific">Arabidopsis lyrata subsp. lyrata</name>
    <name type="common">Lyre-leaved rock-cress</name>
    <dbReference type="NCBI Taxonomy" id="81972"/>
    <lineage>
        <taxon>Eukaryota</taxon>
        <taxon>Viridiplantae</taxon>
        <taxon>Streptophyta</taxon>
        <taxon>Embryophyta</taxon>
        <taxon>Tracheophyta</taxon>
        <taxon>Spermatophyta</taxon>
        <taxon>Magnoliopsida</taxon>
        <taxon>eudicotyledons</taxon>
        <taxon>Gunneridae</taxon>
        <taxon>Pentapetalae</taxon>
        <taxon>rosids</taxon>
        <taxon>malvids</taxon>
        <taxon>Brassicales</taxon>
        <taxon>Brassicaceae</taxon>
        <taxon>Camelineae</taxon>
        <taxon>Arabidopsis</taxon>
    </lineage>
</organism>
<dbReference type="EMBL" id="GL348720">
    <property type="protein sequence ID" value="EFH39717.1"/>
    <property type="molecule type" value="Genomic_DNA"/>
</dbReference>
<dbReference type="HOGENOM" id="CLU_2761240_0_0_1"/>
<name>D7MTC1_ARALL</name>
<keyword evidence="3" id="KW-1185">Reference proteome</keyword>
<dbReference type="Proteomes" id="UP000008694">
    <property type="component" value="Unassembled WGS sequence"/>
</dbReference>
<evidence type="ECO:0000313" key="3">
    <source>
        <dbReference type="Proteomes" id="UP000008694"/>
    </source>
</evidence>
<feature type="compositionally biased region" description="Polar residues" evidence="1">
    <location>
        <begin position="23"/>
        <end position="32"/>
    </location>
</feature>
<dbReference type="Gramene" id="scaffold_800284.1">
    <property type="protein sequence ID" value="scaffold_800284.1"/>
    <property type="gene ID" value="scaffold_800284.1"/>
</dbReference>
<reference evidence="3" key="1">
    <citation type="journal article" date="2011" name="Nat. Genet.">
        <title>The Arabidopsis lyrata genome sequence and the basis of rapid genome size change.</title>
        <authorList>
            <person name="Hu T.T."/>
            <person name="Pattyn P."/>
            <person name="Bakker E.G."/>
            <person name="Cao J."/>
            <person name="Cheng J.-F."/>
            <person name="Clark R.M."/>
            <person name="Fahlgren N."/>
            <person name="Fawcett J.A."/>
            <person name="Grimwood J."/>
            <person name="Gundlach H."/>
            <person name="Haberer G."/>
            <person name="Hollister J.D."/>
            <person name="Ossowski S."/>
            <person name="Ottilar R.P."/>
            <person name="Salamov A.A."/>
            <person name="Schneeberger K."/>
            <person name="Spannagl M."/>
            <person name="Wang X."/>
            <person name="Yang L."/>
            <person name="Nasrallah M.E."/>
            <person name="Bergelson J."/>
            <person name="Carrington J.C."/>
            <person name="Gaut B.S."/>
            <person name="Schmutz J."/>
            <person name="Mayer K.F.X."/>
            <person name="Van de Peer Y."/>
            <person name="Grigoriev I.V."/>
            <person name="Nordborg M."/>
            <person name="Weigel D."/>
            <person name="Guo Y.-L."/>
        </authorList>
    </citation>
    <scope>NUCLEOTIDE SEQUENCE [LARGE SCALE GENOMIC DNA]</scope>
    <source>
        <strain evidence="3">cv. MN47</strain>
    </source>
</reference>
<accession>D7MTC1</accession>
<dbReference type="AlphaFoldDB" id="D7MTC1"/>
<proteinExistence type="predicted"/>
<gene>
    <name evidence="2" type="ORF">ARALYDRAFT_916884</name>
</gene>
<sequence length="70" mass="8010">MFTNTEIHQPPSKEINLPASNGEDLTTTNQSEQHTRCEIGHRGEPSLIHNHRPQAIMENRKMTEKMESSL</sequence>
<feature type="region of interest" description="Disordered" evidence="1">
    <location>
        <begin position="1"/>
        <end position="32"/>
    </location>
</feature>